<dbReference type="EMBL" id="CATOUU010000889">
    <property type="protein sequence ID" value="CAI9957637.1"/>
    <property type="molecule type" value="Genomic_DNA"/>
</dbReference>
<proteinExistence type="predicted"/>
<gene>
    <name evidence="3" type="ORF">HINF_LOCUS19341</name>
    <name evidence="2" type="ORF">HINF_LOCUS45282</name>
</gene>
<evidence type="ECO:0000313" key="3">
    <source>
        <dbReference type="EMBL" id="CAL6005372.1"/>
    </source>
</evidence>
<name>A0AA86QJQ3_9EUKA</name>
<reference evidence="2" key="1">
    <citation type="submission" date="2023-06" db="EMBL/GenBank/DDBJ databases">
        <authorList>
            <person name="Kurt Z."/>
        </authorList>
    </citation>
    <scope>NUCLEOTIDE SEQUENCE</scope>
</reference>
<keyword evidence="4" id="KW-1185">Reference proteome</keyword>
<protein>
    <submittedName>
        <fullName evidence="3">Hypothetical_protein</fullName>
    </submittedName>
</protein>
<dbReference type="Proteomes" id="UP001642409">
    <property type="component" value="Unassembled WGS sequence"/>
</dbReference>
<organism evidence="2">
    <name type="scientific">Hexamita inflata</name>
    <dbReference type="NCBI Taxonomy" id="28002"/>
    <lineage>
        <taxon>Eukaryota</taxon>
        <taxon>Metamonada</taxon>
        <taxon>Diplomonadida</taxon>
        <taxon>Hexamitidae</taxon>
        <taxon>Hexamitinae</taxon>
        <taxon>Hexamita</taxon>
    </lineage>
</organism>
<comment type="caution">
    <text evidence="2">The sequence shown here is derived from an EMBL/GenBank/DDBJ whole genome shotgun (WGS) entry which is preliminary data.</text>
</comment>
<dbReference type="EMBL" id="CAXDID020000050">
    <property type="protein sequence ID" value="CAL6005372.1"/>
    <property type="molecule type" value="Genomic_DNA"/>
</dbReference>
<feature type="region of interest" description="Disordered" evidence="1">
    <location>
        <begin position="1"/>
        <end position="23"/>
    </location>
</feature>
<evidence type="ECO:0000313" key="4">
    <source>
        <dbReference type="Proteomes" id="UP001642409"/>
    </source>
</evidence>
<reference evidence="3 4" key="2">
    <citation type="submission" date="2024-07" db="EMBL/GenBank/DDBJ databases">
        <authorList>
            <person name="Akdeniz Z."/>
        </authorList>
    </citation>
    <scope>NUCLEOTIDE SEQUENCE [LARGE SCALE GENOMIC DNA]</scope>
</reference>
<evidence type="ECO:0000313" key="2">
    <source>
        <dbReference type="EMBL" id="CAI9957637.1"/>
    </source>
</evidence>
<dbReference type="AlphaFoldDB" id="A0AA86QJQ3"/>
<accession>A0AA86QJQ3</accession>
<evidence type="ECO:0000256" key="1">
    <source>
        <dbReference type="SAM" id="MobiDB-lite"/>
    </source>
</evidence>
<sequence>MQKLFKSMASRAPTNHKLDLPAQSTPIQRKMSTSQAEKCTTPNNQSVADDLSYQEFSPTNKVDLDLSFSDSRKFSNVNESIRNSHVVGENIRIKDKLVEENELLMLQIQTQRMQLEQMSLKMFKVQEENLVLRKANFHLQANLAESHAKLRNKNRMNRIQIEKVQFDNDDRKQINGKELLCIEERIEQNEIILQKLYQRMDQ</sequence>